<comment type="subcellular location">
    <subcellularLocation>
        <location evidence="1">Membrane</location>
        <topology evidence="1">Multi-pass membrane protein</topology>
    </subcellularLocation>
</comment>
<dbReference type="PANTHER" id="PTHR10519:SF20">
    <property type="entry name" value="G-PROTEIN COUPLED RECEPTOR 156-RELATED"/>
    <property type="match status" value="1"/>
</dbReference>
<evidence type="ECO:0000259" key="13">
    <source>
        <dbReference type="PROSITE" id="PS50259"/>
    </source>
</evidence>
<dbReference type="Gene3D" id="3.40.190.10">
    <property type="entry name" value="Periplasmic binding protein-like II"/>
    <property type="match status" value="1"/>
</dbReference>
<feature type="compositionally biased region" description="Low complexity" evidence="10">
    <location>
        <begin position="700"/>
        <end position="715"/>
    </location>
</feature>
<keyword evidence="8" id="KW-0807">Transducer</keyword>
<feature type="transmembrane region" description="Helical" evidence="11">
    <location>
        <begin position="631"/>
        <end position="649"/>
    </location>
</feature>
<feature type="region of interest" description="Disordered" evidence="10">
    <location>
        <begin position="700"/>
        <end position="772"/>
    </location>
</feature>
<feature type="coiled-coil region" evidence="9">
    <location>
        <begin position="788"/>
        <end position="822"/>
    </location>
</feature>
<dbReference type="Pfam" id="PF04069">
    <property type="entry name" value="OpuAC"/>
    <property type="match status" value="1"/>
</dbReference>
<name>A0A7S3YV97_9EUKA</name>
<dbReference type="GO" id="GO:0004965">
    <property type="term" value="F:G protein-coupled GABA receptor activity"/>
    <property type="evidence" value="ECO:0007669"/>
    <property type="project" value="InterPro"/>
</dbReference>
<keyword evidence="4" id="KW-0297">G-protein coupled receptor</keyword>
<evidence type="ECO:0000256" key="7">
    <source>
        <dbReference type="ARBA" id="ARBA00023180"/>
    </source>
</evidence>
<evidence type="ECO:0000256" key="1">
    <source>
        <dbReference type="ARBA" id="ARBA00004141"/>
    </source>
</evidence>
<dbReference type="InterPro" id="IPR017978">
    <property type="entry name" value="GPCR_3_C"/>
</dbReference>
<evidence type="ECO:0000256" key="5">
    <source>
        <dbReference type="ARBA" id="ARBA00023136"/>
    </source>
</evidence>
<dbReference type="PROSITE" id="PS50259">
    <property type="entry name" value="G_PROTEIN_RECEP_F3_4"/>
    <property type="match status" value="1"/>
</dbReference>
<organism evidence="14">
    <name type="scientific">Lotharella globosa</name>
    <dbReference type="NCBI Taxonomy" id="91324"/>
    <lineage>
        <taxon>Eukaryota</taxon>
        <taxon>Sar</taxon>
        <taxon>Rhizaria</taxon>
        <taxon>Cercozoa</taxon>
        <taxon>Chlorarachniophyceae</taxon>
        <taxon>Lotharella</taxon>
    </lineage>
</organism>
<feature type="transmembrane region" description="Helical" evidence="11">
    <location>
        <begin position="474"/>
        <end position="495"/>
    </location>
</feature>
<keyword evidence="2 11" id="KW-0812">Transmembrane</keyword>
<feature type="transmembrane region" description="Helical" evidence="11">
    <location>
        <begin position="547"/>
        <end position="568"/>
    </location>
</feature>
<sequence>MNRYTLNLLLALAYTSSATGPTCPCECGTSQTTLKTKFETATTQCLSNTVLSNLGISPADRKGASVKFEIQTWPSQQISTLVGGILAKEAMGYQIEWTCGSSGFNALARIANKETDCLIEFWLDTYYPDAVNYINTQQAVVNAGFAGYTGRAGLYIPQYTESLYSALSLTSADFTNFVANSADFWRSHQIPEVIALYASQNDSAIISSLGLTLEYSFTPPWCKPWNSTGIGNNCADVKAEVSAYDRGQLHQVIINRRLNWTVSYWGTAGVQSYVSAKITRTEPIVFKYWEPTKFIASNSVSARDKFSLFFNELRLIQLHRLSLPAYTQLCYSNNTNSLEGAGSVDCDYPTISLRKIVSPSVVPSDSKDVYNNFGAFIRRFDIPQAQMDNVLTAIQNSSIDEYDAACNWLNDNTATWQNWIYNSYSPPKEVIWQISSRVKLTIIAFGAIGLIVALACMLFIAAYRADRMIKSSSIMLSLFTLIGFTLVIMTSFFIIDDAPTLAVCTFQVWLPFIGSMIAISSLGAKTYRIYKIFFNTVDNVSFTDCYLLRYIVVPTLVLILILTISTIVTPPEPTQTTITDGDTITIYRHCPDASVAEYVAEALMAISVIGLAKLAYDAREAPEQFNEAKQLGLALYTMILASVIGVPLFQWMKSESNFDEYCLVLGLYLTLTSIITILLLYGYRFLNVIIGDYNRHSGNSSKMAENNASSSNNSALTRSVKRGSFSSKNHSRFKSKSKIDDGRSPGASTTFPMAEIKEIRERSPKESSLNSPEQDFARHLLTEKIGTLTSTINEKDEAISELQKKEKELKETILKLMEEKLKRTNPDAI</sequence>
<dbReference type="InterPro" id="IPR002455">
    <property type="entry name" value="GPCR3_GABA-B"/>
</dbReference>
<dbReference type="GO" id="GO:0038039">
    <property type="term" value="C:G protein-coupled receptor heterodimeric complex"/>
    <property type="evidence" value="ECO:0007669"/>
    <property type="project" value="TreeGrafter"/>
</dbReference>
<dbReference type="Pfam" id="PF00003">
    <property type="entry name" value="7tm_3"/>
    <property type="match status" value="1"/>
</dbReference>
<dbReference type="GO" id="GO:0022857">
    <property type="term" value="F:transmembrane transporter activity"/>
    <property type="evidence" value="ECO:0007669"/>
    <property type="project" value="InterPro"/>
</dbReference>
<evidence type="ECO:0000256" key="3">
    <source>
        <dbReference type="ARBA" id="ARBA00022989"/>
    </source>
</evidence>
<feature type="transmembrane region" description="Helical" evidence="11">
    <location>
        <begin position="661"/>
        <end position="683"/>
    </location>
</feature>
<evidence type="ECO:0000256" key="8">
    <source>
        <dbReference type="ARBA" id="ARBA00023224"/>
    </source>
</evidence>
<dbReference type="GO" id="GO:0007214">
    <property type="term" value="P:gamma-aminobutyric acid signaling pathway"/>
    <property type="evidence" value="ECO:0007669"/>
    <property type="project" value="TreeGrafter"/>
</dbReference>
<feature type="signal peptide" evidence="12">
    <location>
        <begin position="1"/>
        <end position="18"/>
    </location>
</feature>
<dbReference type="EMBL" id="HBIV01020373">
    <property type="protein sequence ID" value="CAE0663116.1"/>
    <property type="molecule type" value="Transcribed_RNA"/>
</dbReference>
<keyword evidence="12" id="KW-0732">Signal</keyword>
<keyword evidence="7" id="KW-0325">Glycoprotein</keyword>
<evidence type="ECO:0000256" key="2">
    <source>
        <dbReference type="ARBA" id="ARBA00022692"/>
    </source>
</evidence>
<reference evidence="14" key="1">
    <citation type="submission" date="2021-01" db="EMBL/GenBank/DDBJ databases">
        <authorList>
            <person name="Corre E."/>
            <person name="Pelletier E."/>
            <person name="Niang G."/>
            <person name="Scheremetjew M."/>
            <person name="Finn R."/>
            <person name="Kale V."/>
            <person name="Holt S."/>
            <person name="Cochrane G."/>
            <person name="Meng A."/>
            <person name="Brown T."/>
            <person name="Cohen L."/>
        </authorList>
    </citation>
    <scope>NUCLEOTIDE SEQUENCE</scope>
    <source>
        <strain evidence="14">CCCM811</strain>
    </source>
</reference>
<keyword evidence="5 11" id="KW-0472">Membrane</keyword>
<keyword evidence="6" id="KW-0675">Receptor</keyword>
<evidence type="ECO:0000256" key="6">
    <source>
        <dbReference type="ARBA" id="ARBA00023170"/>
    </source>
</evidence>
<evidence type="ECO:0000256" key="9">
    <source>
        <dbReference type="SAM" id="Coils"/>
    </source>
</evidence>
<dbReference type="AlphaFoldDB" id="A0A7S3YV97"/>
<evidence type="ECO:0000256" key="4">
    <source>
        <dbReference type="ARBA" id="ARBA00023040"/>
    </source>
</evidence>
<evidence type="ECO:0000256" key="12">
    <source>
        <dbReference type="SAM" id="SignalP"/>
    </source>
</evidence>
<dbReference type="GO" id="GO:0043190">
    <property type="term" value="C:ATP-binding cassette (ABC) transporter complex"/>
    <property type="evidence" value="ECO:0007669"/>
    <property type="project" value="InterPro"/>
</dbReference>
<gene>
    <name evidence="14" type="ORF">LGLO00237_LOCUS14718</name>
</gene>
<evidence type="ECO:0000256" key="11">
    <source>
        <dbReference type="SAM" id="Phobius"/>
    </source>
</evidence>
<keyword evidence="3 11" id="KW-1133">Transmembrane helix</keyword>
<protein>
    <recommendedName>
        <fullName evidence="13">G-protein coupled receptors family 3 profile domain-containing protein</fullName>
    </recommendedName>
</protein>
<evidence type="ECO:0000313" key="14">
    <source>
        <dbReference type="EMBL" id="CAE0663116.1"/>
    </source>
</evidence>
<feature type="domain" description="G-protein coupled receptors family 3 profile" evidence="13">
    <location>
        <begin position="438"/>
        <end position="690"/>
    </location>
</feature>
<keyword evidence="9" id="KW-0175">Coiled coil</keyword>
<dbReference type="PANTHER" id="PTHR10519">
    <property type="entry name" value="GABA-B RECEPTOR"/>
    <property type="match status" value="1"/>
</dbReference>
<dbReference type="InterPro" id="IPR007210">
    <property type="entry name" value="ABC_Gly_betaine_transp_sub-bd"/>
</dbReference>
<feature type="transmembrane region" description="Helical" evidence="11">
    <location>
        <begin position="440"/>
        <end position="462"/>
    </location>
</feature>
<proteinExistence type="predicted"/>
<accession>A0A7S3YV97</accession>
<feature type="chain" id="PRO_5031243707" description="G-protein coupled receptors family 3 profile domain-containing protein" evidence="12">
    <location>
        <begin position="19"/>
        <end position="829"/>
    </location>
</feature>
<evidence type="ECO:0000256" key="10">
    <source>
        <dbReference type="SAM" id="MobiDB-lite"/>
    </source>
</evidence>
<dbReference type="SUPFAM" id="SSF53850">
    <property type="entry name" value="Periplasmic binding protein-like II"/>
    <property type="match status" value="2"/>
</dbReference>
<feature type="compositionally biased region" description="Basic and acidic residues" evidence="10">
    <location>
        <begin position="755"/>
        <end position="765"/>
    </location>
</feature>
<feature type="transmembrane region" description="Helical" evidence="11">
    <location>
        <begin position="507"/>
        <end position="527"/>
    </location>
</feature>